<dbReference type="Gene3D" id="3.40.190.10">
    <property type="entry name" value="Periplasmic binding protein-like II"/>
    <property type="match status" value="1"/>
</dbReference>
<dbReference type="Proteomes" id="UP001596098">
    <property type="component" value="Unassembled WGS sequence"/>
</dbReference>
<name>A0ABW1QUZ6_9ACTN</name>
<accession>A0ABW1QUZ6</accession>
<keyword evidence="4 5" id="KW-0732">Signal</keyword>
<dbReference type="Gene3D" id="3.10.105.10">
    <property type="entry name" value="Dipeptide-binding Protein, Domain 3"/>
    <property type="match status" value="1"/>
</dbReference>
<dbReference type="InterPro" id="IPR039424">
    <property type="entry name" value="SBP_5"/>
</dbReference>
<comment type="caution">
    <text evidence="7">The sequence shown here is derived from an EMBL/GenBank/DDBJ whole genome shotgun (WGS) entry which is preliminary data.</text>
</comment>
<evidence type="ECO:0000313" key="8">
    <source>
        <dbReference type="Proteomes" id="UP001596098"/>
    </source>
</evidence>
<keyword evidence="8" id="KW-1185">Reference proteome</keyword>
<evidence type="ECO:0000256" key="2">
    <source>
        <dbReference type="ARBA" id="ARBA00005695"/>
    </source>
</evidence>
<dbReference type="RefSeq" id="WP_128220142.1">
    <property type="nucleotide sequence ID" value="NZ_CP034929.1"/>
</dbReference>
<feature type="signal peptide" evidence="5">
    <location>
        <begin position="1"/>
        <end position="24"/>
    </location>
</feature>
<dbReference type="PROSITE" id="PS51257">
    <property type="entry name" value="PROKAR_LIPOPROTEIN"/>
    <property type="match status" value="1"/>
</dbReference>
<evidence type="ECO:0000256" key="3">
    <source>
        <dbReference type="ARBA" id="ARBA00022448"/>
    </source>
</evidence>
<evidence type="ECO:0000256" key="4">
    <source>
        <dbReference type="ARBA" id="ARBA00022729"/>
    </source>
</evidence>
<protein>
    <submittedName>
        <fullName evidence="7">ABC transporter substrate-binding protein</fullName>
    </submittedName>
</protein>
<evidence type="ECO:0000259" key="6">
    <source>
        <dbReference type="Pfam" id="PF00496"/>
    </source>
</evidence>
<gene>
    <name evidence="7" type="ORF">ACFPWU_00335</name>
</gene>
<dbReference type="PIRSF" id="PIRSF002741">
    <property type="entry name" value="MppA"/>
    <property type="match status" value="1"/>
</dbReference>
<reference evidence="8" key="1">
    <citation type="journal article" date="2019" name="Int. J. Syst. Evol. Microbiol.">
        <title>The Global Catalogue of Microorganisms (GCM) 10K type strain sequencing project: providing services to taxonomists for standard genome sequencing and annotation.</title>
        <authorList>
            <consortium name="The Broad Institute Genomics Platform"/>
            <consortium name="The Broad Institute Genome Sequencing Center for Infectious Disease"/>
            <person name="Wu L."/>
            <person name="Ma J."/>
        </authorList>
    </citation>
    <scope>NUCLEOTIDE SEQUENCE [LARGE SCALE GENOMIC DNA]</scope>
    <source>
        <strain evidence="8">DFY28</strain>
    </source>
</reference>
<dbReference type="Pfam" id="PF00496">
    <property type="entry name" value="SBP_bac_5"/>
    <property type="match status" value="1"/>
</dbReference>
<dbReference type="PANTHER" id="PTHR30290">
    <property type="entry name" value="PERIPLASMIC BINDING COMPONENT OF ABC TRANSPORTER"/>
    <property type="match status" value="1"/>
</dbReference>
<dbReference type="InterPro" id="IPR030678">
    <property type="entry name" value="Peptide/Ni-bd"/>
</dbReference>
<keyword evidence="3" id="KW-0813">Transport</keyword>
<sequence length="538" mass="57592">MRSRVMRRVAGVATMALAASALVACGGSGDTAADKGADGTLTLAWSSTPTQLDPNVYTGLSWVHAVDGFMENLVEYDTSKASDDAVLGVDAVKPGLAESWEISEDGLQYTFKLREGVKSQYGNVLSADDVMWSFERMYSNPAALSSGVLLKSANVDPDEPVTKIDDLTVRVNLLKPSAIALSVLAYPVDGILDSVEAKKHATADDEWAGKWLANNSASFGAYKLKTLDPGKEIRLEYNENYYGEKPEITEIIAKAVPDASARAQLLMSGDVDAITEPPLDQLKKIDESANAVVSIQPDSNRHNISFNLGDKKVADARVRKAISHAINREEIAASIYQGYAEPAHSPQASGLLAGQPETGKYDPELAKKLLAEAGYASGLDIELSFSTARPGPFAENLARLVQSDLKAVGVNATVKAVPSPADFEAAVAERTMPAYLYTERPSQPDLGFSLFLYLHSGSALNKIGYANDEFDSIINKVLITEAGPARDAAIDEALQIVVDEEPIISLVEVPDLVGMSDDLEGYVSLPTGGMKFDELKRG</sequence>
<evidence type="ECO:0000313" key="7">
    <source>
        <dbReference type="EMBL" id="MFC6152115.1"/>
    </source>
</evidence>
<organism evidence="7 8">
    <name type="scientific">Nocardioides yefusunii</name>
    <dbReference type="NCBI Taxonomy" id="2500546"/>
    <lineage>
        <taxon>Bacteria</taxon>
        <taxon>Bacillati</taxon>
        <taxon>Actinomycetota</taxon>
        <taxon>Actinomycetes</taxon>
        <taxon>Propionibacteriales</taxon>
        <taxon>Nocardioidaceae</taxon>
        <taxon>Nocardioides</taxon>
    </lineage>
</organism>
<dbReference type="CDD" id="cd08512">
    <property type="entry name" value="PBP2_NikA_DppA_OppA_like_7"/>
    <property type="match status" value="1"/>
</dbReference>
<feature type="domain" description="Solute-binding protein family 5" evidence="6">
    <location>
        <begin position="92"/>
        <end position="457"/>
    </location>
</feature>
<feature type="chain" id="PRO_5045967901" evidence="5">
    <location>
        <begin position="25"/>
        <end position="538"/>
    </location>
</feature>
<dbReference type="PANTHER" id="PTHR30290:SF10">
    <property type="entry name" value="PERIPLASMIC OLIGOPEPTIDE-BINDING PROTEIN-RELATED"/>
    <property type="match status" value="1"/>
</dbReference>
<comment type="subcellular location">
    <subcellularLocation>
        <location evidence="1">Cell envelope</location>
    </subcellularLocation>
</comment>
<evidence type="ECO:0000256" key="5">
    <source>
        <dbReference type="SAM" id="SignalP"/>
    </source>
</evidence>
<proteinExistence type="inferred from homology"/>
<evidence type="ECO:0000256" key="1">
    <source>
        <dbReference type="ARBA" id="ARBA00004196"/>
    </source>
</evidence>
<comment type="similarity">
    <text evidence="2">Belongs to the bacterial solute-binding protein 5 family.</text>
</comment>
<dbReference type="InterPro" id="IPR000914">
    <property type="entry name" value="SBP_5_dom"/>
</dbReference>
<dbReference type="SUPFAM" id="SSF53850">
    <property type="entry name" value="Periplasmic binding protein-like II"/>
    <property type="match status" value="1"/>
</dbReference>
<dbReference type="EMBL" id="JBHSQI010000001">
    <property type="protein sequence ID" value="MFC6152115.1"/>
    <property type="molecule type" value="Genomic_DNA"/>
</dbReference>
<dbReference type="Gene3D" id="3.90.76.10">
    <property type="entry name" value="Dipeptide-binding Protein, Domain 1"/>
    <property type="match status" value="1"/>
</dbReference>